<reference evidence="2 3" key="1">
    <citation type="submission" date="2021-12" db="EMBL/GenBank/DDBJ databases">
        <title>Discovery of the Pendulisporaceae a myxobacterial family with distinct sporulation behavior and unique specialized metabolism.</title>
        <authorList>
            <person name="Garcia R."/>
            <person name="Popoff A."/>
            <person name="Bader C.D."/>
            <person name="Loehr J."/>
            <person name="Walesch S."/>
            <person name="Walt C."/>
            <person name="Boldt J."/>
            <person name="Bunk B."/>
            <person name="Haeckl F.J.F.P.J."/>
            <person name="Gunesch A.P."/>
            <person name="Birkelbach J."/>
            <person name="Nuebel U."/>
            <person name="Pietschmann T."/>
            <person name="Bach T."/>
            <person name="Mueller R."/>
        </authorList>
    </citation>
    <scope>NUCLEOTIDE SEQUENCE [LARGE SCALE GENOMIC DNA]</scope>
    <source>
        <strain evidence="2 3">MSr12523</strain>
    </source>
</reference>
<dbReference type="Proteomes" id="UP001379533">
    <property type="component" value="Chromosome"/>
</dbReference>
<dbReference type="EMBL" id="CP089982">
    <property type="protein sequence ID" value="WXA95584.1"/>
    <property type="molecule type" value="Genomic_DNA"/>
</dbReference>
<dbReference type="SUPFAM" id="SSF54427">
    <property type="entry name" value="NTF2-like"/>
    <property type="match status" value="1"/>
</dbReference>
<feature type="domain" description="SnoaL-like" evidence="1">
    <location>
        <begin position="13"/>
        <end position="120"/>
    </location>
</feature>
<dbReference type="Gene3D" id="3.10.450.50">
    <property type="match status" value="1"/>
</dbReference>
<sequence length="143" mass="16428">MTATSADILRIYEQWHATVKARDIEGTLSLYAEDALLETPLALAMLPGKTDGILQGKHEIRPFFEAGIRKFPGEATWYRTGTFFCNGRQLTWEYPRATPHGDQVDLVEMMDIADGLITHHRVYWGWFGFKLLNRRDATLLQTR</sequence>
<dbReference type="InterPro" id="IPR032710">
    <property type="entry name" value="NTF2-like_dom_sf"/>
</dbReference>
<gene>
    <name evidence="2" type="ORF">LZC95_01845</name>
</gene>
<dbReference type="Pfam" id="PF12680">
    <property type="entry name" value="SnoaL_2"/>
    <property type="match status" value="1"/>
</dbReference>
<name>A0ABZ2KBX2_9BACT</name>
<organism evidence="2 3">
    <name type="scientific">Pendulispora brunnea</name>
    <dbReference type="NCBI Taxonomy" id="2905690"/>
    <lineage>
        <taxon>Bacteria</taxon>
        <taxon>Pseudomonadati</taxon>
        <taxon>Myxococcota</taxon>
        <taxon>Myxococcia</taxon>
        <taxon>Myxococcales</taxon>
        <taxon>Sorangiineae</taxon>
        <taxon>Pendulisporaceae</taxon>
        <taxon>Pendulispora</taxon>
    </lineage>
</organism>
<keyword evidence="3" id="KW-1185">Reference proteome</keyword>
<evidence type="ECO:0000313" key="3">
    <source>
        <dbReference type="Proteomes" id="UP001379533"/>
    </source>
</evidence>
<accession>A0ABZ2KBX2</accession>
<dbReference type="InterPro" id="IPR037401">
    <property type="entry name" value="SnoaL-like"/>
</dbReference>
<dbReference type="RefSeq" id="WP_394846190.1">
    <property type="nucleotide sequence ID" value="NZ_CP089982.1"/>
</dbReference>
<evidence type="ECO:0000313" key="2">
    <source>
        <dbReference type="EMBL" id="WXA95584.1"/>
    </source>
</evidence>
<evidence type="ECO:0000259" key="1">
    <source>
        <dbReference type="Pfam" id="PF12680"/>
    </source>
</evidence>
<protein>
    <submittedName>
        <fullName evidence="2">Nuclear transport factor 2 family protein</fullName>
    </submittedName>
</protein>
<proteinExistence type="predicted"/>